<dbReference type="InterPro" id="IPR000890">
    <property type="entry name" value="Aliphatic_acid_kin_short-chain"/>
</dbReference>
<feature type="binding site" evidence="6">
    <location>
        <position position="2"/>
    </location>
    <ligand>
        <name>Mg(2+)</name>
        <dbReference type="ChEBI" id="CHEBI:18420"/>
    </ligand>
</feature>
<dbReference type="PROSITE" id="PS01076">
    <property type="entry name" value="ACETATE_KINASE_2"/>
    <property type="match status" value="1"/>
</dbReference>
<dbReference type="PRINTS" id="PR00471">
    <property type="entry name" value="ACETATEKNASE"/>
</dbReference>
<dbReference type="GO" id="GO:0006083">
    <property type="term" value="P:acetate metabolic process"/>
    <property type="evidence" value="ECO:0007669"/>
    <property type="project" value="TreeGrafter"/>
</dbReference>
<dbReference type="PANTHER" id="PTHR21060">
    <property type="entry name" value="ACETATE KINASE"/>
    <property type="match status" value="1"/>
</dbReference>
<feature type="binding site" evidence="6">
    <location>
        <position position="9"/>
    </location>
    <ligand>
        <name>ATP</name>
        <dbReference type="ChEBI" id="CHEBI:30616"/>
    </ligand>
</feature>
<evidence type="ECO:0000313" key="9">
    <source>
        <dbReference type="Proteomes" id="UP000027986"/>
    </source>
</evidence>
<dbReference type="KEGG" id="dni:HX89_02180"/>
<evidence type="ECO:0000256" key="2">
    <source>
        <dbReference type="ARBA" id="ARBA00022679"/>
    </source>
</evidence>
<dbReference type="NCBIfam" id="TIGR00016">
    <property type="entry name" value="ackA"/>
    <property type="match status" value="1"/>
</dbReference>
<sequence>MNAGSSSLKYQIVDPVTGEFVVKGLAERVGDSGGTITHEYRSEKTTHDVDMADHGVALEEMTKVMAETGLPIEDADVVVVGHRVVHGGRNFTGPEMITDYVLDEIKRLGTLAPLHNPAHALGIEAARRIFPDLPQVAVFDTGFFSTLPASAYTYAIDAKLAKEHAIRRYGFHGTSHEYVSARVAQFLERPVEGFKQIICHLGNGASISAIDGGRAVDTSMGMTPLEGLVMGTRGGDMDPAVVLHLNRVAGLGVDEIDTLLNKKSGILGLTGSGDFRDLMGRVDDGDETAQLAFDVYVHRLVKYIGAYAAALEGVDVITFTAGVGENNAAIREAVCRRLGWLGVTFDAAANSADDHDARIISAAGSPVTVCVVPTNEELAIARHAVAAIDA</sequence>
<evidence type="ECO:0000313" key="8">
    <source>
        <dbReference type="EMBL" id="AIF39984.1"/>
    </source>
</evidence>
<dbReference type="InterPro" id="IPR023865">
    <property type="entry name" value="Aliphatic_acid_kinase_CS"/>
</dbReference>
<dbReference type="Proteomes" id="UP000027986">
    <property type="component" value="Chromosome"/>
</dbReference>
<dbReference type="HOGENOM" id="CLU_020352_0_1_11"/>
<comment type="pathway">
    <text evidence="6">Metabolic intermediate biosynthesis; acetyl-CoA biosynthesis; acetyl-CoA from acetate: step 1/2.</text>
</comment>
<keyword evidence="6" id="KW-0963">Cytoplasm</keyword>
<organism evidence="8 9">
    <name type="scientific">Dermacoccus nishinomiyaensis</name>
    <dbReference type="NCBI Taxonomy" id="1274"/>
    <lineage>
        <taxon>Bacteria</taxon>
        <taxon>Bacillati</taxon>
        <taxon>Actinomycetota</taxon>
        <taxon>Actinomycetes</taxon>
        <taxon>Micrococcales</taxon>
        <taxon>Dermacoccaceae</taxon>
        <taxon>Dermacoccus</taxon>
    </lineage>
</organism>
<keyword evidence="3 6" id="KW-0547">Nucleotide-binding</keyword>
<dbReference type="SUPFAM" id="SSF53067">
    <property type="entry name" value="Actin-like ATPase domain"/>
    <property type="match status" value="2"/>
</dbReference>
<comment type="similarity">
    <text evidence="1 6 7">Belongs to the acetokinase family.</text>
</comment>
<proteinExistence type="inferred from homology"/>
<comment type="catalytic activity">
    <reaction evidence="6">
        <text>acetate + ATP = acetyl phosphate + ADP</text>
        <dbReference type="Rhea" id="RHEA:11352"/>
        <dbReference type="ChEBI" id="CHEBI:22191"/>
        <dbReference type="ChEBI" id="CHEBI:30089"/>
        <dbReference type="ChEBI" id="CHEBI:30616"/>
        <dbReference type="ChEBI" id="CHEBI:456216"/>
        <dbReference type="EC" id="2.7.2.1"/>
    </reaction>
</comment>
<dbReference type="Gene3D" id="3.30.420.40">
    <property type="match status" value="2"/>
</dbReference>
<dbReference type="GO" id="GO:0006085">
    <property type="term" value="P:acetyl-CoA biosynthetic process"/>
    <property type="evidence" value="ECO:0007669"/>
    <property type="project" value="UniProtKB-UniRule"/>
</dbReference>
<dbReference type="PANTHER" id="PTHR21060:SF15">
    <property type="entry name" value="ACETATE KINASE-RELATED"/>
    <property type="match status" value="1"/>
</dbReference>
<keyword evidence="6" id="KW-0460">Magnesium</keyword>
<feature type="binding site" evidence="6">
    <location>
        <begin position="274"/>
        <end position="276"/>
    </location>
    <ligand>
        <name>ATP</name>
        <dbReference type="ChEBI" id="CHEBI:30616"/>
    </ligand>
</feature>
<dbReference type="GO" id="GO:0008776">
    <property type="term" value="F:acetate kinase activity"/>
    <property type="evidence" value="ECO:0007669"/>
    <property type="project" value="UniProtKB-UniRule"/>
</dbReference>
<evidence type="ECO:0000256" key="5">
    <source>
        <dbReference type="ARBA" id="ARBA00022840"/>
    </source>
</evidence>
<name>A0A075JDG9_9MICO</name>
<dbReference type="GO" id="GO:0005524">
    <property type="term" value="F:ATP binding"/>
    <property type="evidence" value="ECO:0007669"/>
    <property type="project" value="UniProtKB-KW"/>
</dbReference>
<dbReference type="InterPro" id="IPR043129">
    <property type="entry name" value="ATPase_NBD"/>
</dbReference>
<dbReference type="UniPathway" id="UPA00340">
    <property type="reaction ID" value="UER00458"/>
</dbReference>
<dbReference type="InterPro" id="IPR004372">
    <property type="entry name" value="Ac/propionate_kinase"/>
</dbReference>
<dbReference type="HAMAP" id="MF_00020">
    <property type="entry name" value="Acetate_kinase"/>
    <property type="match status" value="1"/>
</dbReference>
<keyword evidence="6" id="KW-0479">Metal-binding</keyword>
<keyword evidence="2 6" id="KW-0808">Transferase</keyword>
<comment type="subunit">
    <text evidence="6">Homodimer.</text>
</comment>
<dbReference type="Pfam" id="PF00871">
    <property type="entry name" value="Acetate_kinase"/>
    <property type="match status" value="1"/>
</dbReference>
<feature type="binding site" evidence="6">
    <location>
        <position position="83"/>
    </location>
    <ligand>
        <name>substrate</name>
    </ligand>
</feature>
<comment type="subcellular location">
    <subcellularLocation>
        <location evidence="6">Cytoplasm</location>
    </subcellularLocation>
</comment>
<evidence type="ECO:0000256" key="6">
    <source>
        <dbReference type="HAMAP-Rule" id="MF_00020"/>
    </source>
</evidence>
<dbReference type="EC" id="2.7.2.1" evidence="6"/>
<dbReference type="PIRSF" id="PIRSF000722">
    <property type="entry name" value="Acetate_prop_kin"/>
    <property type="match status" value="1"/>
</dbReference>
<feature type="site" description="Transition state stabilizer" evidence="6">
    <location>
        <position position="172"/>
    </location>
</feature>
<comment type="function">
    <text evidence="6">Catalyzes the formation of acetyl phosphate from acetate and ATP. Can also catalyze the reverse reaction.</text>
</comment>
<dbReference type="CDD" id="cd24010">
    <property type="entry name" value="ASKHA_NBD_AcK_PK"/>
    <property type="match status" value="1"/>
</dbReference>
<dbReference type="eggNOG" id="COG0282">
    <property type="taxonomic scope" value="Bacteria"/>
</dbReference>
<feature type="binding site" evidence="6">
    <location>
        <begin position="200"/>
        <end position="204"/>
    </location>
    <ligand>
        <name>ATP</name>
        <dbReference type="ChEBI" id="CHEBI:30616"/>
    </ligand>
</feature>
<dbReference type="GO" id="GO:0005737">
    <property type="term" value="C:cytoplasm"/>
    <property type="evidence" value="ECO:0007669"/>
    <property type="project" value="UniProtKB-SubCell"/>
</dbReference>
<evidence type="ECO:0000256" key="1">
    <source>
        <dbReference type="ARBA" id="ARBA00008748"/>
    </source>
</evidence>
<reference evidence="8 9" key="1">
    <citation type="submission" date="2014-07" db="EMBL/GenBank/DDBJ databases">
        <title>Genome Sequencing of Dermacoccus nishinomiyaensis.</title>
        <authorList>
            <person name="Hong K.W."/>
            <person name="Chan K.G."/>
        </authorList>
    </citation>
    <scope>NUCLEOTIDE SEQUENCE [LARGE SCALE GENOMIC DNA]</scope>
    <source>
        <strain evidence="8 9">M25</strain>
    </source>
</reference>
<keyword evidence="4 6" id="KW-0418">Kinase</keyword>
<feature type="binding site" evidence="6">
    <location>
        <begin position="322"/>
        <end position="326"/>
    </location>
    <ligand>
        <name>ATP</name>
        <dbReference type="ChEBI" id="CHEBI:30616"/>
    </ligand>
</feature>
<comment type="cofactor">
    <cofactor evidence="6">
        <name>Mg(2+)</name>
        <dbReference type="ChEBI" id="CHEBI:18420"/>
    </cofactor>
    <cofactor evidence="6">
        <name>Mn(2+)</name>
        <dbReference type="ChEBI" id="CHEBI:29035"/>
    </cofactor>
    <text evidence="6">Mg(2+). Can also accept Mn(2+).</text>
</comment>
<accession>A0A075JDG9</accession>
<evidence type="ECO:0000256" key="7">
    <source>
        <dbReference type="RuleBase" id="RU003835"/>
    </source>
</evidence>
<keyword evidence="5 6" id="KW-0067">ATP-binding</keyword>
<protein>
    <recommendedName>
        <fullName evidence="6">Acetate kinase</fullName>
        <ecNumber evidence="6">2.7.2.1</ecNumber>
    </recommendedName>
    <alternativeName>
        <fullName evidence="6">Acetokinase</fullName>
    </alternativeName>
</protein>
<dbReference type="AlphaFoldDB" id="A0A075JDG9"/>
<feature type="active site" description="Proton donor/acceptor" evidence="6">
    <location>
        <position position="140"/>
    </location>
</feature>
<keyword evidence="9" id="KW-1185">Reference proteome</keyword>
<feature type="binding site" evidence="6">
    <location>
        <position position="376"/>
    </location>
    <ligand>
        <name>Mg(2+)</name>
        <dbReference type="ChEBI" id="CHEBI:18420"/>
    </ligand>
</feature>
<evidence type="ECO:0000256" key="3">
    <source>
        <dbReference type="ARBA" id="ARBA00022741"/>
    </source>
</evidence>
<dbReference type="EMBL" id="CP008889">
    <property type="protein sequence ID" value="AIF39984.1"/>
    <property type="molecule type" value="Genomic_DNA"/>
</dbReference>
<gene>
    <name evidence="6" type="primary">ackA</name>
    <name evidence="8" type="ORF">HX89_02180</name>
</gene>
<dbReference type="GO" id="GO:0000287">
    <property type="term" value="F:magnesium ion binding"/>
    <property type="evidence" value="ECO:0007669"/>
    <property type="project" value="UniProtKB-UniRule"/>
</dbReference>
<feature type="site" description="Transition state stabilizer" evidence="6">
    <location>
        <position position="233"/>
    </location>
</feature>
<evidence type="ECO:0000256" key="4">
    <source>
        <dbReference type="ARBA" id="ARBA00022777"/>
    </source>
</evidence>